<keyword evidence="6" id="KW-0418">Kinase</keyword>
<feature type="binding site" evidence="8">
    <location>
        <position position="473"/>
    </location>
    <ligand>
        <name>ATP</name>
        <dbReference type="ChEBI" id="CHEBI:30616"/>
    </ligand>
</feature>
<dbReference type="PROSITE" id="PS00107">
    <property type="entry name" value="PROTEIN_KINASE_ATP"/>
    <property type="match status" value="1"/>
</dbReference>
<dbReference type="Proteomes" id="UP001630127">
    <property type="component" value="Unassembled WGS sequence"/>
</dbReference>
<evidence type="ECO:0000256" key="7">
    <source>
        <dbReference type="ARBA" id="ARBA00022840"/>
    </source>
</evidence>
<evidence type="ECO:0000259" key="10">
    <source>
        <dbReference type="PROSITE" id="PS50011"/>
    </source>
</evidence>
<protein>
    <recommendedName>
        <fullName evidence="2">non-specific serine/threonine protein kinase</fullName>
        <ecNumber evidence="2">2.7.11.1</ecNumber>
    </recommendedName>
</protein>
<dbReference type="AlphaFoldDB" id="A0ABD3B5Y6"/>
<dbReference type="Gene3D" id="3.30.200.20">
    <property type="entry name" value="Phosphorylase Kinase, domain 1"/>
    <property type="match status" value="2"/>
</dbReference>
<gene>
    <name evidence="11" type="ORF">ACH5RR_002338</name>
</gene>
<evidence type="ECO:0000313" key="12">
    <source>
        <dbReference type="Proteomes" id="UP001630127"/>
    </source>
</evidence>
<evidence type="ECO:0000256" key="1">
    <source>
        <dbReference type="ARBA" id="ARBA00004236"/>
    </source>
</evidence>
<dbReference type="InterPro" id="IPR050823">
    <property type="entry name" value="Plant_Ser_Thr_Prot_Kinase"/>
</dbReference>
<evidence type="ECO:0000256" key="2">
    <source>
        <dbReference type="ARBA" id="ARBA00012513"/>
    </source>
</evidence>
<dbReference type="InterPro" id="IPR000719">
    <property type="entry name" value="Prot_kinase_dom"/>
</dbReference>
<feature type="region of interest" description="Disordered" evidence="9">
    <location>
        <begin position="362"/>
        <end position="402"/>
    </location>
</feature>
<name>A0ABD3B5Y6_9GENT</name>
<feature type="domain" description="Protein kinase" evidence="10">
    <location>
        <begin position="70"/>
        <end position="357"/>
    </location>
</feature>
<dbReference type="InterPro" id="IPR011009">
    <property type="entry name" value="Kinase-like_dom_sf"/>
</dbReference>
<dbReference type="GO" id="GO:0004674">
    <property type="term" value="F:protein serine/threonine kinase activity"/>
    <property type="evidence" value="ECO:0007669"/>
    <property type="project" value="UniProtKB-EC"/>
</dbReference>
<dbReference type="Gene3D" id="1.10.510.10">
    <property type="entry name" value="Transferase(Phosphotransferase) domain 1"/>
    <property type="match status" value="2"/>
</dbReference>
<dbReference type="EC" id="2.7.11.1" evidence="2"/>
<accession>A0ABD3B5Y6</accession>
<evidence type="ECO:0000256" key="5">
    <source>
        <dbReference type="ARBA" id="ARBA00022741"/>
    </source>
</evidence>
<evidence type="ECO:0000256" key="4">
    <source>
        <dbReference type="ARBA" id="ARBA00022679"/>
    </source>
</evidence>
<evidence type="ECO:0000256" key="3">
    <source>
        <dbReference type="ARBA" id="ARBA00022475"/>
    </source>
</evidence>
<keyword evidence="12" id="KW-1185">Reference proteome</keyword>
<organism evidence="11 12">
    <name type="scientific">Cinchona calisaya</name>
    <dbReference type="NCBI Taxonomy" id="153742"/>
    <lineage>
        <taxon>Eukaryota</taxon>
        <taxon>Viridiplantae</taxon>
        <taxon>Streptophyta</taxon>
        <taxon>Embryophyta</taxon>
        <taxon>Tracheophyta</taxon>
        <taxon>Spermatophyta</taxon>
        <taxon>Magnoliopsida</taxon>
        <taxon>eudicotyledons</taxon>
        <taxon>Gunneridae</taxon>
        <taxon>Pentapetalae</taxon>
        <taxon>asterids</taxon>
        <taxon>lamiids</taxon>
        <taxon>Gentianales</taxon>
        <taxon>Rubiaceae</taxon>
        <taxon>Cinchonoideae</taxon>
        <taxon>Cinchoneae</taxon>
        <taxon>Cinchona</taxon>
    </lineage>
</organism>
<dbReference type="EMBL" id="JBJUIK010000001">
    <property type="protein sequence ID" value="KAL3538972.1"/>
    <property type="molecule type" value="Genomic_DNA"/>
</dbReference>
<dbReference type="FunFam" id="1.10.510.10:FF:000051">
    <property type="entry name" value="Receptor-like serine/threonine-protein kinase ALE2"/>
    <property type="match status" value="1"/>
</dbReference>
<sequence>MSIVYDNWERLVRATLRREELRISGLRTPSEISSFSSSPSRPSISSFNFSGLLVGDSFSYHEILQATGNLSSSNLIIHGLSGALFYGVLEDGIQVVVKKVDLSSLDKESYLRSELEFFGKVSHSRFVPFLGHCLDNWNEKFLVYKYMANEDLSSSFSNGNVDFQSPSLDWRTRLKIAIGAAEGLCYLHHECLPPLVHRNVEASSILIDENFEARLGRLTEVCTEKKDRNQSRISRFLRLPKGFDYEQGTSSGASNATCAYDVYCFGKVLLELVTGKLGFFADNDSSMQDWMENSLPYITTNDKELFVNIMDPSLTMDEHHFFEVWAVAIVAKACLSPKPSTRPQMTYILEALQDPKSVRLYTHGSPQSGAVGPAPAKTGRPERSKLGTSQATDNTIFSGSSTALPSGQFGDEAYPNWETKDLRVYTFSELKAATRNFRSEGLLGEGGFGRVYKGWLDAKSTSKSDRGSPIAVKRLNAESVLGFEEWQNEINMLGRVSHPNLIKLLGYCREDNELILVYEFMQKGSLTNHIFRKGPAVEPLPWDIRLKILIGAAQGLAYLHALQRSVIFRDFKNLSILLDGSYNAKISGFGLAKMGPLDDESHVSTRVMGTYGYAAPEYIATGHLYVKSDVYGFGVVLAEMVTGLRFLDLSRPRGKRNMANWIKPQLSDKRRIKSIMDPRLEGKYPTKAAVKMAQLSRKCLDYDHKARPSMKQVVDALEHIESANDSKGT</sequence>
<comment type="caution">
    <text evidence="11">The sequence shown here is derived from an EMBL/GenBank/DDBJ whole genome shotgun (WGS) entry which is preliminary data.</text>
</comment>
<evidence type="ECO:0000256" key="8">
    <source>
        <dbReference type="PROSITE-ProRule" id="PRU10141"/>
    </source>
</evidence>
<feature type="compositionally biased region" description="Polar residues" evidence="9">
    <location>
        <begin position="386"/>
        <end position="402"/>
    </location>
</feature>
<dbReference type="FunFam" id="1.10.510.10:FF:000448">
    <property type="entry name" value="Putative LRR receptor-like serine/threonine-protein kinase"/>
    <property type="match status" value="1"/>
</dbReference>
<keyword evidence="4" id="KW-0808">Transferase</keyword>
<comment type="subcellular location">
    <subcellularLocation>
        <location evidence="1">Cell membrane</location>
    </subcellularLocation>
</comment>
<dbReference type="FunFam" id="3.30.200.20:FF:000228">
    <property type="entry name" value="Serine/threonine-protein kinase BIK1"/>
    <property type="match status" value="1"/>
</dbReference>
<dbReference type="SUPFAM" id="SSF56112">
    <property type="entry name" value="Protein kinase-like (PK-like)"/>
    <property type="match status" value="2"/>
</dbReference>
<dbReference type="GO" id="GO:0005524">
    <property type="term" value="F:ATP binding"/>
    <property type="evidence" value="ECO:0007669"/>
    <property type="project" value="UniProtKB-UniRule"/>
</dbReference>
<proteinExistence type="predicted"/>
<feature type="domain" description="Protein kinase" evidence="10">
    <location>
        <begin position="437"/>
        <end position="720"/>
    </location>
</feature>
<dbReference type="InterPro" id="IPR017441">
    <property type="entry name" value="Protein_kinase_ATP_BS"/>
</dbReference>
<keyword evidence="5 8" id="KW-0547">Nucleotide-binding</keyword>
<dbReference type="PANTHER" id="PTHR45621">
    <property type="entry name" value="OS01G0588500 PROTEIN-RELATED"/>
    <property type="match status" value="1"/>
</dbReference>
<evidence type="ECO:0000256" key="6">
    <source>
        <dbReference type="ARBA" id="ARBA00022777"/>
    </source>
</evidence>
<dbReference type="PROSITE" id="PS50011">
    <property type="entry name" value="PROTEIN_KINASE_DOM"/>
    <property type="match status" value="2"/>
</dbReference>
<evidence type="ECO:0000256" key="9">
    <source>
        <dbReference type="SAM" id="MobiDB-lite"/>
    </source>
</evidence>
<evidence type="ECO:0000313" key="11">
    <source>
        <dbReference type="EMBL" id="KAL3538972.1"/>
    </source>
</evidence>
<dbReference type="GO" id="GO:0005886">
    <property type="term" value="C:plasma membrane"/>
    <property type="evidence" value="ECO:0007669"/>
    <property type="project" value="UniProtKB-SubCell"/>
</dbReference>
<dbReference type="FunFam" id="3.30.200.20:FF:000433">
    <property type="entry name" value="Predicted protein"/>
    <property type="match status" value="1"/>
</dbReference>
<dbReference type="Pfam" id="PF07714">
    <property type="entry name" value="PK_Tyr_Ser-Thr"/>
    <property type="match status" value="2"/>
</dbReference>
<dbReference type="InterPro" id="IPR001245">
    <property type="entry name" value="Ser-Thr/Tyr_kinase_cat_dom"/>
</dbReference>
<keyword evidence="7 8" id="KW-0067">ATP-binding</keyword>
<keyword evidence="3" id="KW-1003">Cell membrane</keyword>
<reference evidence="11 12" key="1">
    <citation type="submission" date="2024-11" db="EMBL/GenBank/DDBJ databases">
        <title>A near-complete genome assembly of Cinchona calisaya.</title>
        <authorList>
            <person name="Lian D.C."/>
            <person name="Zhao X.W."/>
            <person name="Wei L."/>
        </authorList>
    </citation>
    <scope>NUCLEOTIDE SEQUENCE [LARGE SCALE GENOMIC DNA]</scope>
    <source>
        <tissue evidence="11">Nenye</tissue>
    </source>
</reference>
<keyword evidence="3" id="KW-0472">Membrane</keyword>